<evidence type="ECO:0000256" key="4">
    <source>
        <dbReference type="ARBA" id="ARBA00023125"/>
    </source>
</evidence>
<dbReference type="PRINTS" id="PR00937">
    <property type="entry name" value="TBOX"/>
</dbReference>
<evidence type="ECO:0000259" key="8">
    <source>
        <dbReference type="PROSITE" id="PS50252"/>
    </source>
</evidence>
<reference evidence="9" key="1">
    <citation type="submission" date="2025-08" db="UniProtKB">
        <authorList>
            <consortium name="Ensembl"/>
        </authorList>
    </citation>
    <scope>IDENTIFICATION</scope>
</reference>
<evidence type="ECO:0000256" key="2">
    <source>
        <dbReference type="ARBA" id="ARBA00004496"/>
    </source>
</evidence>
<dbReference type="SMART" id="SM00425">
    <property type="entry name" value="TBOX"/>
    <property type="match status" value="1"/>
</dbReference>
<dbReference type="GO" id="GO:0005737">
    <property type="term" value="C:cytoplasm"/>
    <property type="evidence" value="ECO:0007669"/>
    <property type="project" value="UniProtKB-SubCell"/>
</dbReference>
<dbReference type="GO" id="GO:0000981">
    <property type="term" value="F:DNA-binding transcription factor activity, RNA polymerase II-specific"/>
    <property type="evidence" value="ECO:0007669"/>
    <property type="project" value="TreeGrafter"/>
</dbReference>
<sequence>MVLIQNRSGRGHVIWQSLRAQRKQKMLEVSRNLQLWRDWQVFVVVLHERELWQRFHAAGTEMVITKAGRRMFPSFKVRASGLNPKTKYILLMDVTPADGHRYKFADSKWVVAGRAEPAMPGRLYVHPDSPATGAQWMRQPVSFHRLKLTNNHLDPFGHIILNSMHRYQPRLHIVRADESNGFSSTRTACTSLSYTETAFIAVTSYQNHQITQLKIENNPFAKGFRGGEEGGGAGGGGGGGRFGRSFPGKDHPLMPCPLPSAMRPRLLADPRVVGSVDEDAMIGAGRHAEQDIPLLPYSGGGAYVHGNHAHRVPAYGRGMYLTINNTRRASRHFC</sequence>
<evidence type="ECO:0000256" key="3">
    <source>
        <dbReference type="ARBA" id="ARBA00023015"/>
    </source>
</evidence>
<evidence type="ECO:0000256" key="1">
    <source>
        <dbReference type="ARBA" id="ARBA00004123"/>
    </source>
</evidence>
<dbReference type="GO" id="GO:0000785">
    <property type="term" value="C:chromatin"/>
    <property type="evidence" value="ECO:0007669"/>
    <property type="project" value="TreeGrafter"/>
</dbReference>
<dbReference type="InterPro" id="IPR036960">
    <property type="entry name" value="T-box_sf"/>
</dbReference>
<dbReference type="FunFam" id="2.60.40.820:FF:000005">
    <property type="entry name" value="T-box transcription factor TBX5"/>
    <property type="match status" value="1"/>
</dbReference>
<keyword evidence="3" id="KW-0805">Transcription regulation</keyword>
<dbReference type="PANTHER" id="PTHR11267">
    <property type="entry name" value="T-BOX PROTEIN-RELATED"/>
    <property type="match status" value="1"/>
</dbReference>
<dbReference type="Proteomes" id="UP000694388">
    <property type="component" value="Unplaced"/>
</dbReference>
<dbReference type="Ensembl" id="ENSEBUT00000022329.1">
    <property type="protein sequence ID" value="ENSEBUP00000021753.1"/>
    <property type="gene ID" value="ENSEBUG00000013422.1"/>
</dbReference>
<evidence type="ECO:0000313" key="9">
    <source>
        <dbReference type="Ensembl" id="ENSEBUP00000021753.1"/>
    </source>
</evidence>
<dbReference type="InterPro" id="IPR018186">
    <property type="entry name" value="TF_T-box_CS"/>
</dbReference>
<dbReference type="InterPro" id="IPR001699">
    <property type="entry name" value="TF_T-box"/>
</dbReference>
<proteinExistence type="predicted"/>
<dbReference type="InterPro" id="IPR046360">
    <property type="entry name" value="T-box_DNA-bd"/>
</dbReference>
<protein>
    <submittedName>
        <fullName evidence="9">T-box transcription factor 5a</fullName>
    </submittedName>
</protein>
<evidence type="ECO:0000256" key="5">
    <source>
        <dbReference type="ARBA" id="ARBA00023163"/>
    </source>
</evidence>
<keyword evidence="5" id="KW-0804">Transcription</keyword>
<dbReference type="PROSITE" id="PS50252">
    <property type="entry name" value="TBOX_3"/>
    <property type="match status" value="1"/>
</dbReference>
<dbReference type="GO" id="GO:0001708">
    <property type="term" value="P:cell fate specification"/>
    <property type="evidence" value="ECO:0007669"/>
    <property type="project" value="TreeGrafter"/>
</dbReference>
<dbReference type="PROSITE" id="PS01283">
    <property type="entry name" value="TBOX_1"/>
    <property type="match status" value="1"/>
</dbReference>
<dbReference type="GO" id="GO:0000978">
    <property type="term" value="F:RNA polymerase II cis-regulatory region sequence-specific DNA binding"/>
    <property type="evidence" value="ECO:0007669"/>
    <property type="project" value="InterPro"/>
</dbReference>
<dbReference type="Gene3D" id="2.60.40.820">
    <property type="entry name" value="Transcription factor, T-box"/>
    <property type="match status" value="1"/>
</dbReference>
<accession>A0A8C4R013</accession>
<dbReference type="GO" id="GO:0005634">
    <property type="term" value="C:nucleus"/>
    <property type="evidence" value="ECO:0007669"/>
    <property type="project" value="UniProtKB-SubCell"/>
</dbReference>
<dbReference type="Pfam" id="PF00907">
    <property type="entry name" value="T-box"/>
    <property type="match status" value="1"/>
</dbReference>
<evidence type="ECO:0000256" key="6">
    <source>
        <dbReference type="ARBA" id="ARBA00023242"/>
    </source>
</evidence>
<dbReference type="PROSITE" id="PS01264">
    <property type="entry name" value="TBOX_2"/>
    <property type="match status" value="1"/>
</dbReference>
<feature type="domain" description="T-box" evidence="8">
    <location>
        <begin position="46"/>
        <end position="226"/>
    </location>
</feature>
<comment type="caution">
    <text evidence="7">Lacks conserved residue(s) required for the propagation of feature annotation.</text>
</comment>
<dbReference type="AlphaFoldDB" id="A0A8C4R013"/>
<dbReference type="PANTHER" id="PTHR11267:SF196">
    <property type="entry name" value="T-BOX PROTEIN 30_42-RELATED"/>
    <property type="match status" value="1"/>
</dbReference>
<reference evidence="9" key="2">
    <citation type="submission" date="2025-09" db="UniProtKB">
        <authorList>
            <consortium name="Ensembl"/>
        </authorList>
    </citation>
    <scope>IDENTIFICATION</scope>
</reference>
<name>A0A8C4R013_EPTBU</name>
<comment type="subcellular location">
    <subcellularLocation>
        <location evidence="2">Cytoplasm</location>
    </subcellularLocation>
    <subcellularLocation>
        <location evidence="1 7">Nucleus</location>
    </subcellularLocation>
</comment>
<keyword evidence="4 7" id="KW-0238">DNA-binding</keyword>
<dbReference type="InterPro" id="IPR008967">
    <property type="entry name" value="p53-like_TF_DNA-bd_sf"/>
</dbReference>
<dbReference type="GeneTree" id="ENSGT00940000156506"/>
<evidence type="ECO:0000313" key="10">
    <source>
        <dbReference type="Proteomes" id="UP000694388"/>
    </source>
</evidence>
<keyword evidence="10" id="KW-1185">Reference proteome</keyword>
<organism evidence="9 10">
    <name type="scientific">Eptatretus burgeri</name>
    <name type="common">Inshore hagfish</name>
    <dbReference type="NCBI Taxonomy" id="7764"/>
    <lineage>
        <taxon>Eukaryota</taxon>
        <taxon>Metazoa</taxon>
        <taxon>Chordata</taxon>
        <taxon>Craniata</taxon>
        <taxon>Vertebrata</taxon>
        <taxon>Cyclostomata</taxon>
        <taxon>Myxini</taxon>
        <taxon>Myxiniformes</taxon>
        <taxon>Myxinidae</taxon>
        <taxon>Eptatretinae</taxon>
        <taxon>Eptatretus</taxon>
    </lineage>
</organism>
<keyword evidence="6 7" id="KW-0539">Nucleus</keyword>
<dbReference type="GO" id="GO:0045893">
    <property type="term" value="P:positive regulation of DNA-templated transcription"/>
    <property type="evidence" value="ECO:0007669"/>
    <property type="project" value="InterPro"/>
</dbReference>
<dbReference type="SUPFAM" id="SSF49417">
    <property type="entry name" value="p53-like transcription factors"/>
    <property type="match status" value="1"/>
</dbReference>
<evidence type="ECO:0000256" key="7">
    <source>
        <dbReference type="PROSITE-ProRule" id="PRU00201"/>
    </source>
</evidence>